<sequence>MLQVSTIRDHSCVHLRMHGQMHVHTGCSFDY</sequence>
<organism evidence="1 2">
    <name type="scientific">Streptomyces fradiae ATCC 10745 = DSM 40063</name>
    <dbReference type="NCBI Taxonomy" id="1319510"/>
    <lineage>
        <taxon>Bacteria</taxon>
        <taxon>Bacillati</taxon>
        <taxon>Actinomycetota</taxon>
        <taxon>Actinomycetes</taxon>
        <taxon>Kitasatosporales</taxon>
        <taxon>Streptomycetaceae</taxon>
        <taxon>Streptomyces</taxon>
    </lineage>
</organism>
<protein>
    <submittedName>
        <fullName evidence="1">Uncharacterized protein</fullName>
    </submittedName>
</protein>
<keyword evidence="2" id="KW-1185">Reference proteome</keyword>
<gene>
    <name evidence="1" type="ORF">K701_21385</name>
</gene>
<accession>A0ABQ6XPU2</accession>
<name>A0ABQ6XPU2_STRFR</name>
<evidence type="ECO:0000313" key="2">
    <source>
        <dbReference type="Proteomes" id="UP000731519"/>
    </source>
</evidence>
<dbReference type="EMBL" id="ASYR01000031">
    <property type="protein sequence ID" value="KAF0647785.1"/>
    <property type="molecule type" value="Genomic_DNA"/>
</dbReference>
<dbReference type="Proteomes" id="UP000731519">
    <property type="component" value="Unassembled WGS sequence"/>
</dbReference>
<reference evidence="1 2" key="1">
    <citation type="submission" date="2013-05" db="EMBL/GenBank/DDBJ databases">
        <title>Genome Sequence of Streptomyces fradiae.</title>
        <authorList>
            <person name="Kirby R."/>
        </authorList>
    </citation>
    <scope>NUCLEOTIDE SEQUENCE [LARGE SCALE GENOMIC DNA]</scope>
    <source>
        <strain evidence="1 2">ATCC 10745</strain>
    </source>
</reference>
<comment type="caution">
    <text evidence="1">The sequence shown here is derived from an EMBL/GenBank/DDBJ whole genome shotgun (WGS) entry which is preliminary data.</text>
</comment>
<evidence type="ECO:0000313" key="1">
    <source>
        <dbReference type="EMBL" id="KAF0647785.1"/>
    </source>
</evidence>
<proteinExistence type="predicted"/>